<reference evidence="12" key="1">
    <citation type="submission" date="2020-01" db="EMBL/GenBank/DDBJ databases">
        <title>Whole-genome analyses of novel actinobacteria.</title>
        <authorList>
            <person name="Sahin N."/>
        </authorList>
    </citation>
    <scope>NUCLEOTIDE SEQUENCE</scope>
    <source>
        <strain evidence="12">YC537</strain>
    </source>
</reference>
<dbReference type="InterPro" id="IPR003593">
    <property type="entry name" value="AAA+_ATPase"/>
</dbReference>
<dbReference type="GO" id="GO:0008559">
    <property type="term" value="F:ABC-type xenobiotic transporter activity"/>
    <property type="evidence" value="ECO:0007669"/>
    <property type="project" value="UniProtKB-EC"/>
</dbReference>
<evidence type="ECO:0000256" key="8">
    <source>
        <dbReference type="ARBA" id="ARBA00023136"/>
    </source>
</evidence>
<protein>
    <recommendedName>
        <fullName evidence="2">ABC-type xenobiotic transporter</fullName>
        <ecNumber evidence="2">7.6.2.2</ecNumber>
    </recommendedName>
</protein>
<sequence length="329" mass="35234">MPGAIYAEGLVKHFGDVKALDGVDLDVPEGTVLGLLGPNGAGKTTAVRCLTTLLTPDSGKAVVAGIDVLKHPNEVRRSIGLSGQFAAVDEYLTGRENLQMVGQLYQMNAKAAKKRAVELLEQFNLADAADRPSKTYSGGMRRRLDLAAALVVKPPVMFMDEPTTGLDPRNRQQLWEVIKDLVSGGTTLLLTTQYLEEADHLAHDICVIDQGRVIARGTSDQLKAQTGGERVEVVVHEREHIDLADQVLHGFAKGGGATSVEQHTRKLTVPVTGGAKLLAEVIRELDARGIEIDDIGLRRPTLDDVFISLTGHAAETGATPGDADKEDAK</sequence>
<evidence type="ECO:0000256" key="5">
    <source>
        <dbReference type="ARBA" id="ARBA00022741"/>
    </source>
</evidence>
<dbReference type="InterPro" id="IPR005894">
    <property type="entry name" value="DrrA"/>
</dbReference>
<dbReference type="AlphaFoldDB" id="A0A964URL5"/>
<keyword evidence="6 12" id="KW-0067">ATP-binding</keyword>
<dbReference type="OrthoDB" id="9804819at2"/>
<dbReference type="GO" id="GO:0043215">
    <property type="term" value="P:daunorubicin transport"/>
    <property type="evidence" value="ECO:0007669"/>
    <property type="project" value="InterPro"/>
</dbReference>
<evidence type="ECO:0000256" key="10">
    <source>
        <dbReference type="ARBA" id="ARBA00049985"/>
    </source>
</evidence>
<dbReference type="EMBL" id="JAAAHS010000195">
    <property type="protein sequence ID" value="NBE54164.1"/>
    <property type="molecule type" value="Genomic_DNA"/>
</dbReference>
<keyword evidence="5" id="KW-0547">Nucleotide-binding</keyword>
<dbReference type="RefSeq" id="WP_161700716.1">
    <property type="nucleotide sequence ID" value="NZ_JAAAHS010000195.1"/>
</dbReference>
<dbReference type="PANTHER" id="PTHR42711">
    <property type="entry name" value="ABC TRANSPORTER ATP-BINDING PROTEIN"/>
    <property type="match status" value="1"/>
</dbReference>
<dbReference type="Pfam" id="PF00005">
    <property type="entry name" value="ABC_tran"/>
    <property type="match status" value="1"/>
</dbReference>
<dbReference type="GO" id="GO:0005524">
    <property type="term" value="F:ATP binding"/>
    <property type="evidence" value="ECO:0007669"/>
    <property type="project" value="UniProtKB-KW"/>
</dbReference>
<name>A0A964URL5_9ACTN</name>
<dbReference type="PROSITE" id="PS50893">
    <property type="entry name" value="ABC_TRANSPORTER_2"/>
    <property type="match status" value="1"/>
</dbReference>
<comment type="caution">
    <text evidence="12">The sequence shown here is derived from an EMBL/GenBank/DDBJ whole genome shotgun (WGS) entry which is preliminary data.</text>
</comment>
<gene>
    <name evidence="12" type="ORF">GUY60_22645</name>
</gene>
<dbReference type="InterPro" id="IPR050763">
    <property type="entry name" value="ABC_transporter_ATP-binding"/>
</dbReference>
<dbReference type="EC" id="7.6.2.2" evidence="2"/>
<dbReference type="NCBIfam" id="TIGR01188">
    <property type="entry name" value="drrA"/>
    <property type="match status" value="1"/>
</dbReference>
<dbReference type="PROSITE" id="PS00211">
    <property type="entry name" value="ABC_TRANSPORTER_1"/>
    <property type="match status" value="1"/>
</dbReference>
<evidence type="ECO:0000256" key="2">
    <source>
        <dbReference type="ARBA" id="ARBA00012191"/>
    </source>
</evidence>
<evidence type="ECO:0000259" key="11">
    <source>
        <dbReference type="PROSITE" id="PS50893"/>
    </source>
</evidence>
<organism evidence="12 13">
    <name type="scientific">Streptomyces boluensis</name>
    <dbReference type="NCBI Taxonomy" id="1775135"/>
    <lineage>
        <taxon>Bacteria</taxon>
        <taxon>Bacillati</taxon>
        <taxon>Actinomycetota</taxon>
        <taxon>Actinomycetes</taxon>
        <taxon>Kitasatosporales</taxon>
        <taxon>Streptomycetaceae</taxon>
        <taxon>Streptomyces</taxon>
    </lineage>
</organism>
<keyword evidence="3" id="KW-0813">Transport</keyword>
<dbReference type="InterPro" id="IPR027417">
    <property type="entry name" value="P-loop_NTPase"/>
</dbReference>
<dbReference type="Pfam" id="PF13732">
    <property type="entry name" value="DrrA1-3_C"/>
    <property type="match status" value="1"/>
</dbReference>
<dbReference type="Gene3D" id="3.40.50.300">
    <property type="entry name" value="P-loop containing nucleotide triphosphate hydrolases"/>
    <property type="match status" value="1"/>
</dbReference>
<evidence type="ECO:0000256" key="9">
    <source>
        <dbReference type="ARBA" id="ARBA00023251"/>
    </source>
</evidence>
<proteinExistence type="inferred from homology"/>
<dbReference type="SUPFAM" id="SSF52540">
    <property type="entry name" value="P-loop containing nucleoside triphosphate hydrolases"/>
    <property type="match status" value="1"/>
</dbReference>
<evidence type="ECO:0000256" key="3">
    <source>
        <dbReference type="ARBA" id="ARBA00022448"/>
    </source>
</evidence>
<evidence type="ECO:0000256" key="7">
    <source>
        <dbReference type="ARBA" id="ARBA00022967"/>
    </source>
</evidence>
<keyword evidence="4" id="KW-1003">Cell membrane</keyword>
<dbReference type="GO" id="GO:0016887">
    <property type="term" value="F:ATP hydrolysis activity"/>
    <property type="evidence" value="ECO:0007669"/>
    <property type="project" value="InterPro"/>
</dbReference>
<dbReference type="Proteomes" id="UP000598297">
    <property type="component" value="Unassembled WGS sequence"/>
</dbReference>
<dbReference type="InterPro" id="IPR017871">
    <property type="entry name" value="ABC_transporter-like_CS"/>
</dbReference>
<dbReference type="FunFam" id="3.40.50.300:FF:000589">
    <property type="entry name" value="ABC transporter, ATP-binding subunit"/>
    <property type="match status" value="1"/>
</dbReference>
<evidence type="ECO:0000313" key="13">
    <source>
        <dbReference type="Proteomes" id="UP000598297"/>
    </source>
</evidence>
<keyword evidence="7" id="KW-1278">Translocase</keyword>
<accession>A0A964URL5</accession>
<dbReference type="InterPro" id="IPR025302">
    <property type="entry name" value="DrrA1/2-like_C"/>
</dbReference>
<dbReference type="GO" id="GO:0005886">
    <property type="term" value="C:plasma membrane"/>
    <property type="evidence" value="ECO:0007669"/>
    <property type="project" value="UniProtKB-SubCell"/>
</dbReference>
<dbReference type="PANTHER" id="PTHR42711:SF19">
    <property type="entry name" value="DOXORUBICIN RESISTANCE ATP-BINDING PROTEIN DRRA"/>
    <property type="match status" value="1"/>
</dbReference>
<dbReference type="InterPro" id="IPR003439">
    <property type="entry name" value="ABC_transporter-like_ATP-bd"/>
</dbReference>
<feature type="domain" description="ABC transporter" evidence="11">
    <location>
        <begin position="5"/>
        <end position="235"/>
    </location>
</feature>
<dbReference type="GO" id="GO:0046677">
    <property type="term" value="P:response to antibiotic"/>
    <property type="evidence" value="ECO:0007669"/>
    <property type="project" value="UniProtKB-KW"/>
</dbReference>
<evidence type="ECO:0000256" key="1">
    <source>
        <dbReference type="ARBA" id="ARBA00004413"/>
    </source>
</evidence>
<evidence type="ECO:0000256" key="4">
    <source>
        <dbReference type="ARBA" id="ARBA00022475"/>
    </source>
</evidence>
<dbReference type="SMART" id="SM00382">
    <property type="entry name" value="AAA"/>
    <property type="match status" value="1"/>
</dbReference>
<keyword evidence="8" id="KW-0472">Membrane</keyword>
<evidence type="ECO:0000313" key="12">
    <source>
        <dbReference type="EMBL" id="NBE54164.1"/>
    </source>
</evidence>
<comment type="subcellular location">
    <subcellularLocation>
        <location evidence="1">Cell membrane</location>
        <topology evidence="1">Peripheral membrane protein</topology>
        <orientation evidence="1">Cytoplasmic side</orientation>
    </subcellularLocation>
</comment>
<keyword evidence="9" id="KW-0046">Antibiotic resistance</keyword>
<dbReference type="GO" id="GO:1900753">
    <property type="term" value="P:doxorubicin transport"/>
    <property type="evidence" value="ECO:0007669"/>
    <property type="project" value="InterPro"/>
</dbReference>
<evidence type="ECO:0000256" key="6">
    <source>
        <dbReference type="ARBA" id="ARBA00022840"/>
    </source>
</evidence>
<comment type="similarity">
    <text evidence="10">Belongs to the ABC transporter superfamily. Drug exporter-1 (DrugE1) (TC 3.A.1.105) family.</text>
</comment>
<keyword evidence="13" id="KW-1185">Reference proteome</keyword>